<feature type="domain" description="CCHC-type" evidence="3">
    <location>
        <begin position="228"/>
        <end position="242"/>
    </location>
</feature>
<dbReference type="PROSITE" id="PS50158">
    <property type="entry name" value="ZF_CCHC"/>
    <property type="match status" value="1"/>
</dbReference>
<comment type="caution">
    <text evidence="4">The sequence shown here is derived from an EMBL/GenBank/DDBJ whole genome shotgun (WGS) entry which is preliminary data.</text>
</comment>
<reference evidence="4" key="1">
    <citation type="submission" date="2020-06" db="EMBL/GenBank/DDBJ databases">
        <authorList>
            <person name="Li T."/>
            <person name="Hu X."/>
            <person name="Zhang T."/>
            <person name="Song X."/>
            <person name="Zhang H."/>
            <person name="Dai N."/>
            <person name="Sheng W."/>
            <person name="Hou X."/>
            <person name="Wei L."/>
        </authorList>
    </citation>
    <scope>NUCLEOTIDE SEQUENCE</scope>
    <source>
        <strain evidence="4">G02</strain>
        <tissue evidence="4">Leaf</tissue>
    </source>
</reference>
<evidence type="ECO:0000313" key="4">
    <source>
        <dbReference type="EMBL" id="KAL0325284.1"/>
    </source>
</evidence>
<name>A0AAW2M392_SESRA</name>
<feature type="region of interest" description="Disordered" evidence="2">
    <location>
        <begin position="173"/>
        <end position="224"/>
    </location>
</feature>
<dbReference type="AlphaFoldDB" id="A0AAW2M392"/>
<proteinExistence type="predicted"/>
<feature type="compositionally biased region" description="Basic and acidic residues" evidence="2">
    <location>
        <begin position="195"/>
        <end position="221"/>
    </location>
</feature>
<protein>
    <recommendedName>
        <fullName evidence="3">CCHC-type domain-containing protein</fullName>
    </recommendedName>
</protein>
<feature type="compositionally biased region" description="Basic and acidic residues" evidence="2">
    <location>
        <begin position="173"/>
        <end position="185"/>
    </location>
</feature>
<dbReference type="Pfam" id="PF22936">
    <property type="entry name" value="Pol_BBD"/>
    <property type="match status" value="1"/>
</dbReference>
<dbReference type="InterPro" id="IPR001878">
    <property type="entry name" value="Znf_CCHC"/>
</dbReference>
<dbReference type="InterPro" id="IPR054722">
    <property type="entry name" value="PolX-like_BBD"/>
</dbReference>
<evidence type="ECO:0000256" key="2">
    <source>
        <dbReference type="SAM" id="MobiDB-lite"/>
    </source>
</evidence>
<dbReference type="PANTHER" id="PTHR47592">
    <property type="entry name" value="PBF68 PROTEIN"/>
    <property type="match status" value="1"/>
</dbReference>
<dbReference type="PANTHER" id="PTHR47592:SF29">
    <property type="entry name" value="ZINC FINGER, CCHC-TYPE"/>
    <property type="match status" value="1"/>
</dbReference>
<keyword evidence="1" id="KW-0862">Zinc</keyword>
<accession>A0AAW2M392</accession>
<reference evidence="4" key="2">
    <citation type="journal article" date="2024" name="Plant">
        <title>Genomic evolution and insights into agronomic trait innovations of Sesamum species.</title>
        <authorList>
            <person name="Miao H."/>
            <person name="Wang L."/>
            <person name="Qu L."/>
            <person name="Liu H."/>
            <person name="Sun Y."/>
            <person name="Le M."/>
            <person name="Wang Q."/>
            <person name="Wei S."/>
            <person name="Zheng Y."/>
            <person name="Lin W."/>
            <person name="Duan Y."/>
            <person name="Cao H."/>
            <person name="Xiong S."/>
            <person name="Wang X."/>
            <person name="Wei L."/>
            <person name="Li C."/>
            <person name="Ma Q."/>
            <person name="Ju M."/>
            <person name="Zhao R."/>
            <person name="Li G."/>
            <person name="Mu C."/>
            <person name="Tian Q."/>
            <person name="Mei H."/>
            <person name="Zhang T."/>
            <person name="Gao T."/>
            <person name="Zhang H."/>
        </authorList>
    </citation>
    <scope>NUCLEOTIDE SEQUENCE</scope>
    <source>
        <strain evidence="4">G02</strain>
    </source>
</reference>
<keyword evidence="1" id="KW-0863">Zinc-finger</keyword>
<dbReference type="GO" id="GO:0008270">
    <property type="term" value="F:zinc ion binding"/>
    <property type="evidence" value="ECO:0007669"/>
    <property type="project" value="UniProtKB-KW"/>
</dbReference>
<gene>
    <name evidence="4" type="ORF">Sradi_5097700</name>
</gene>
<dbReference type="SUPFAM" id="SSF57756">
    <property type="entry name" value="Retrovirus zinc finger-like domains"/>
    <property type="match status" value="1"/>
</dbReference>
<organism evidence="4">
    <name type="scientific">Sesamum radiatum</name>
    <name type="common">Black benniseed</name>
    <dbReference type="NCBI Taxonomy" id="300843"/>
    <lineage>
        <taxon>Eukaryota</taxon>
        <taxon>Viridiplantae</taxon>
        <taxon>Streptophyta</taxon>
        <taxon>Embryophyta</taxon>
        <taxon>Tracheophyta</taxon>
        <taxon>Spermatophyta</taxon>
        <taxon>Magnoliopsida</taxon>
        <taxon>eudicotyledons</taxon>
        <taxon>Gunneridae</taxon>
        <taxon>Pentapetalae</taxon>
        <taxon>asterids</taxon>
        <taxon>lamiids</taxon>
        <taxon>Lamiales</taxon>
        <taxon>Pedaliaceae</taxon>
        <taxon>Sesamum</taxon>
    </lineage>
</organism>
<dbReference type="EMBL" id="JACGWJ010000023">
    <property type="protein sequence ID" value="KAL0325284.1"/>
    <property type="molecule type" value="Genomic_DNA"/>
</dbReference>
<evidence type="ECO:0000259" key="3">
    <source>
        <dbReference type="PROSITE" id="PS50158"/>
    </source>
</evidence>
<evidence type="ECO:0000256" key="1">
    <source>
        <dbReference type="PROSITE-ProRule" id="PRU00047"/>
    </source>
</evidence>
<keyword evidence="1" id="KW-0479">Metal-binding</keyword>
<dbReference type="Pfam" id="PF14223">
    <property type="entry name" value="Retrotran_gag_2"/>
    <property type="match status" value="1"/>
</dbReference>
<sequence>MEKEDAFSVNFLKVVYVVSTPIPEYVEDETVEQTRRRSKWENDDYICRGHILNGMSDTLFDIYQNVESAKALWDTLEAKYMVEDASSKKFVVSNFNSYKMIDSRLVMEQYNELLHILGQFSQHSLMMDEAISVLSVIDKLPPSWKDFKHTLKHQKEELSLVQLGSHLPIEESLRAQENDKPKGKDVVGSSSVNMVEDRRATKTNDKKGTRKVHDNKHDGSNKKSRLTCWKCGKSGYFKRDCRVGKGGNYFKNTNGASGSGKRSKDHNPNKGHNCNYTLNSVKHYVSLISEVFYVQDDDVAWWIDSGATTHACKNCGWFKVFQPMDDGSILHMENELSAPIVGVGSVVLEFTSRKIINLSNVLYVPKLRKNLVSGPVCGSKCGSFIFGLKGFGFWIKKWHVYVEFE</sequence>
<dbReference type="InterPro" id="IPR036875">
    <property type="entry name" value="Znf_CCHC_sf"/>
</dbReference>
<dbReference type="GO" id="GO:0003676">
    <property type="term" value="F:nucleic acid binding"/>
    <property type="evidence" value="ECO:0007669"/>
    <property type="project" value="InterPro"/>
</dbReference>
<feature type="region of interest" description="Disordered" evidence="2">
    <location>
        <begin position="253"/>
        <end position="272"/>
    </location>
</feature>